<dbReference type="OrthoDB" id="4099950at2759"/>
<sequence>MKTYEDRCNNNQTGVQFFEQAWIIWKRLMTIRRRVPVATDIVRRMLNRDLPNIGEWEVTISSKSTYVIDPPTACLLCRQAKDKLSHLYMECPMTLKILQLNPFKGIIDLSTQLSITTTNWIQWFTLPQTTTQLVKFVRAIYEMNHNYRYSVPYKSPEKERNIMQDYVNHCITQQHEGFKAFHRRYHLDGP</sequence>
<accession>A0A642V461</accession>
<proteinExistence type="predicted"/>
<evidence type="ECO:0000313" key="1">
    <source>
        <dbReference type="EMBL" id="KAA8913952.1"/>
    </source>
</evidence>
<dbReference type="EMBL" id="SWFS01000212">
    <property type="protein sequence ID" value="KAA8913952.1"/>
    <property type="molecule type" value="Genomic_DNA"/>
</dbReference>
<reference evidence="1" key="1">
    <citation type="journal article" date="2019" name="G3 (Bethesda)">
        <title>Genome Assemblies of Two Rare Opportunistic Yeast Pathogens: Diutina rugosa (syn. Candida rugosa) and Trichomonascus ciferrii (syn. Candida ciferrii).</title>
        <authorList>
            <person name="Mixao V."/>
            <person name="Saus E."/>
            <person name="Hansen A.P."/>
            <person name="Lass-Florl C."/>
            <person name="Gabaldon T."/>
        </authorList>
    </citation>
    <scope>NUCLEOTIDE SEQUENCE</scope>
    <source>
        <strain evidence="1">CBS 4856</strain>
    </source>
</reference>
<dbReference type="AlphaFoldDB" id="A0A642V461"/>
<comment type="caution">
    <text evidence="1">The sequence shown here is derived from an EMBL/GenBank/DDBJ whole genome shotgun (WGS) entry which is preliminary data.</text>
</comment>
<dbReference type="Proteomes" id="UP000761534">
    <property type="component" value="Unassembled WGS sequence"/>
</dbReference>
<name>A0A642V461_9ASCO</name>
<protein>
    <submittedName>
        <fullName evidence="1">Uncharacterized protein</fullName>
    </submittedName>
</protein>
<dbReference type="VEuPathDB" id="FungiDB:TRICI_003063"/>
<evidence type="ECO:0000313" key="2">
    <source>
        <dbReference type="Proteomes" id="UP000761534"/>
    </source>
</evidence>
<gene>
    <name evidence="1" type="ORF">TRICI_003063</name>
</gene>
<keyword evidence="2" id="KW-1185">Reference proteome</keyword>
<organism evidence="1 2">
    <name type="scientific">Trichomonascus ciferrii</name>
    <dbReference type="NCBI Taxonomy" id="44093"/>
    <lineage>
        <taxon>Eukaryota</taxon>
        <taxon>Fungi</taxon>
        <taxon>Dikarya</taxon>
        <taxon>Ascomycota</taxon>
        <taxon>Saccharomycotina</taxon>
        <taxon>Dipodascomycetes</taxon>
        <taxon>Dipodascales</taxon>
        <taxon>Trichomonascaceae</taxon>
        <taxon>Trichomonascus</taxon>
        <taxon>Trichomonascus ciferrii complex</taxon>
    </lineage>
</organism>